<gene>
    <name evidence="1" type="ORF">H1P_190015</name>
</gene>
<accession>A0A563VP36</accession>
<keyword evidence="2" id="KW-1185">Reference proteome</keyword>
<dbReference type="Proteomes" id="UP000320055">
    <property type="component" value="Unassembled WGS sequence"/>
</dbReference>
<name>A0A563VP36_9CYAN</name>
<evidence type="ECO:0000313" key="2">
    <source>
        <dbReference type="Proteomes" id="UP000320055"/>
    </source>
</evidence>
<evidence type="ECO:0000313" key="1">
    <source>
        <dbReference type="EMBL" id="VEP13216.1"/>
    </source>
</evidence>
<organism evidence="1 2">
    <name type="scientific">Hyella patelloides LEGE 07179</name>
    <dbReference type="NCBI Taxonomy" id="945734"/>
    <lineage>
        <taxon>Bacteria</taxon>
        <taxon>Bacillati</taxon>
        <taxon>Cyanobacteriota</taxon>
        <taxon>Cyanophyceae</taxon>
        <taxon>Pleurocapsales</taxon>
        <taxon>Hyellaceae</taxon>
        <taxon>Hyella</taxon>
    </lineage>
</organism>
<proteinExistence type="predicted"/>
<dbReference type="EMBL" id="CAACVJ010000101">
    <property type="protein sequence ID" value="VEP13216.1"/>
    <property type="molecule type" value="Genomic_DNA"/>
</dbReference>
<reference evidence="1 2" key="1">
    <citation type="submission" date="2019-01" db="EMBL/GenBank/DDBJ databases">
        <authorList>
            <person name="Brito A."/>
        </authorList>
    </citation>
    <scope>NUCLEOTIDE SEQUENCE [LARGE SCALE GENOMIC DNA]</scope>
    <source>
        <strain evidence="1">1</strain>
    </source>
</reference>
<sequence length="78" mass="9274">MPKNSLNHQRGMTIRLSFTLPYLVFENGDLGSAEALRDRDFSHRKIYLFVSTKVRGSLYRLLRVDLRRLLDVYILRNF</sequence>
<protein>
    <submittedName>
        <fullName evidence="1">Uncharacterized protein</fullName>
    </submittedName>
</protein>
<dbReference type="AlphaFoldDB" id="A0A563VP36"/>
<dbReference type="RefSeq" id="WP_144864396.1">
    <property type="nucleotide sequence ID" value="NZ_LR213780.1"/>
</dbReference>